<feature type="transmembrane region" description="Helical" evidence="2">
    <location>
        <begin position="113"/>
        <end position="131"/>
    </location>
</feature>
<dbReference type="EMBL" id="JABCJJ010000006">
    <property type="protein sequence ID" value="NMR19808.1"/>
    <property type="molecule type" value="Genomic_DNA"/>
</dbReference>
<reference evidence="3 4" key="1">
    <citation type="submission" date="2020-04" db="EMBL/GenBank/DDBJ databases">
        <title>Sequencing and Assembly of C. fimi.</title>
        <authorList>
            <person name="Ramsey A.R."/>
        </authorList>
    </citation>
    <scope>NUCLEOTIDE SEQUENCE [LARGE SCALE GENOMIC DNA]</scope>
    <source>
        <strain evidence="3 4">SB</strain>
    </source>
</reference>
<feature type="transmembrane region" description="Helical" evidence="2">
    <location>
        <begin position="328"/>
        <end position="347"/>
    </location>
</feature>
<evidence type="ECO:0000313" key="4">
    <source>
        <dbReference type="Proteomes" id="UP000562124"/>
    </source>
</evidence>
<dbReference type="Pfam" id="PF13687">
    <property type="entry name" value="DUF4153"/>
    <property type="match status" value="1"/>
</dbReference>
<sequence>MPDVAASPPSSPRPTPEPGSGVVSPPPAPPAVVRAAYPRLPAPRPAGPVALALREFWSARQGPVPLPVLVGALAAGVVGGAVLVGHRAGLGLAVLGLLVWAAALPVLVRRRSVSDAVTAALSIALVAMVAVRDAEWVAALSVLTAVVVAAVAVTSARSAPAVVLSPVAGAAGVLRVLPWFRGAAGQQLGTLLGTQRSRLLGAARSVLVTVALLVVFGLLFASADQVFASYLPRFEIELDLLPARVVVGVLVALAAAAMAHLALAPPRWTGIALAPGRPAKRGEWLLPVLALDALVLAFVLVQVGALLGGHRYVLETAGLTYAEYARQGFAQLLAATALTLVVVAVAARRAPRETGRDRLLTRIALGLLCVGTLGVVASALRRMDLYVDAFGLTRLRVFAVVVELVLAAVLVLVMVAGVRWRSGWLPRAVVQVVAVAMLGLALLNPDAQIVRHNATADLSAAGTDVLYLQDLSADAVPAMDALDEPLRSCLLARARVDAPTGPIEWNLGRDRATTVLTGAELVETRGSCAEAAGGPRAIRR</sequence>
<proteinExistence type="predicted"/>
<accession>A0A7Y0LX56</accession>
<comment type="caution">
    <text evidence="3">The sequence shown here is derived from an EMBL/GenBank/DDBJ whole genome shotgun (WGS) entry which is preliminary data.</text>
</comment>
<keyword evidence="2" id="KW-1133">Transmembrane helix</keyword>
<feature type="transmembrane region" description="Helical" evidence="2">
    <location>
        <begin position="64"/>
        <end position="83"/>
    </location>
</feature>
<feature type="transmembrane region" description="Helical" evidence="2">
    <location>
        <begin position="201"/>
        <end position="221"/>
    </location>
</feature>
<dbReference type="InterPro" id="IPR025291">
    <property type="entry name" value="DUF4153"/>
</dbReference>
<keyword evidence="2" id="KW-0472">Membrane</keyword>
<feature type="transmembrane region" description="Helical" evidence="2">
    <location>
        <begin position="359"/>
        <end position="377"/>
    </location>
</feature>
<feature type="transmembrane region" description="Helical" evidence="2">
    <location>
        <begin position="397"/>
        <end position="417"/>
    </location>
</feature>
<evidence type="ECO:0000313" key="3">
    <source>
        <dbReference type="EMBL" id="NMR19808.1"/>
    </source>
</evidence>
<evidence type="ECO:0000256" key="1">
    <source>
        <dbReference type="SAM" id="MobiDB-lite"/>
    </source>
</evidence>
<keyword evidence="4" id="KW-1185">Reference proteome</keyword>
<feature type="transmembrane region" description="Helical" evidence="2">
    <location>
        <begin position="90"/>
        <end position="107"/>
    </location>
</feature>
<feature type="region of interest" description="Disordered" evidence="1">
    <location>
        <begin position="1"/>
        <end position="27"/>
    </location>
</feature>
<keyword evidence="2" id="KW-0812">Transmembrane</keyword>
<organism evidence="3 4">
    <name type="scientific">Cellulomonas fimi</name>
    <dbReference type="NCBI Taxonomy" id="1708"/>
    <lineage>
        <taxon>Bacteria</taxon>
        <taxon>Bacillati</taxon>
        <taxon>Actinomycetota</taxon>
        <taxon>Actinomycetes</taxon>
        <taxon>Micrococcales</taxon>
        <taxon>Cellulomonadaceae</taxon>
        <taxon>Cellulomonas</taxon>
    </lineage>
</organism>
<feature type="transmembrane region" description="Helical" evidence="2">
    <location>
        <begin position="241"/>
        <end position="263"/>
    </location>
</feature>
<feature type="transmembrane region" description="Helical" evidence="2">
    <location>
        <begin position="136"/>
        <end position="155"/>
    </location>
</feature>
<dbReference type="Proteomes" id="UP000562124">
    <property type="component" value="Unassembled WGS sequence"/>
</dbReference>
<dbReference type="AlphaFoldDB" id="A0A7Y0LX56"/>
<feature type="transmembrane region" description="Helical" evidence="2">
    <location>
        <begin position="284"/>
        <end position="308"/>
    </location>
</feature>
<evidence type="ECO:0000256" key="2">
    <source>
        <dbReference type="SAM" id="Phobius"/>
    </source>
</evidence>
<protein>
    <submittedName>
        <fullName evidence="3">DUF4173 domain-containing protein</fullName>
    </submittedName>
</protein>
<dbReference type="RefSeq" id="WP_169324169.1">
    <property type="nucleotide sequence ID" value="NZ_JABCJJ010000006.1"/>
</dbReference>
<feature type="transmembrane region" description="Helical" evidence="2">
    <location>
        <begin position="161"/>
        <end position="180"/>
    </location>
</feature>
<gene>
    <name evidence="3" type="ORF">HIR71_06160</name>
</gene>
<name>A0A7Y0LX56_CELFI</name>